<proteinExistence type="predicted"/>
<gene>
    <name evidence="1" type="ORF">K488DRAFT_85325</name>
</gene>
<reference evidence="1" key="1">
    <citation type="submission" date="2021-02" db="EMBL/GenBank/DDBJ databases">
        <authorList>
            <consortium name="DOE Joint Genome Institute"/>
            <person name="Ahrendt S."/>
            <person name="Looney B.P."/>
            <person name="Miyauchi S."/>
            <person name="Morin E."/>
            <person name="Drula E."/>
            <person name="Courty P.E."/>
            <person name="Chicoki N."/>
            <person name="Fauchery L."/>
            <person name="Kohler A."/>
            <person name="Kuo A."/>
            <person name="Labutti K."/>
            <person name="Pangilinan J."/>
            <person name="Lipzen A."/>
            <person name="Riley R."/>
            <person name="Andreopoulos W."/>
            <person name="He G."/>
            <person name="Johnson J."/>
            <person name="Barry K.W."/>
            <person name="Grigoriev I.V."/>
            <person name="Nagy L."/>
            <person name="Hibbett D."/>
            <person name="Henrissat B."/>
            <person name="Matheny P.B."/>
            <person name="Labbe J."/>
            <person name="Martin F."/>
        </authorList>
    </citation>
    <scope>NUCLEOTIDE SEQUENCE</scope>
    <source>
        <strain evidence="1">EC-137</strain>
    </source>
</reference>
<evidence type="ECO:0000313" key="2">
    <source>
        <dbReference type="Proteomes" id="UP000814128"/>
    </source>
</evidence>
<evidence type="ECO:0000313" key="1">
    <source>
        <dbReference type="EMBL" id="KAI0033029.1"/>
    </source>
</evidence>
<comment type="caution">
    <text evidence="1">The sequence shown here is derived from an EMBL/GenBank/DDBJ whole genome shotgun (WGS) entry which is preliminary data.</text>
</comment>
<organism evidence="1 2">
    <name type="scientific">Vararia minispora EC-137</name>
    <dbReference type="NCBI Taxonomy" id="1314806"/>
    <lineage>
        <taxon>Eukaryota</taxon>
        <taxon>Fungi</taxon>
        <taxon>Dikarya</taxon>
        <taxon>Basidiomycota</taxon>
        <taxon>Agaricomycotina</taxon>
        <taxon>Agaricomycetes</taxon>
        <taxon>Russulales</taxon>
        <taxon>Lachnocladiaceae</taxon>
        <taxon>Vararia</taxon>
    </lineage>
</organism>
<protein>
    <submittedName>
        <fullName evidence="1">Acetyl-CoA synthetase-like protein</fullName>
    </submittedName>
</protein>
<dbReference type="EMBL" id="MU273530">
    <property type="protein sequence ID" value="KAI0033029.1"/>
    <property type="molecule type" value="Genomic_DNA"/>
</dbReference>
<name>A0ACB8QMN9_9AGAM</name>
<accession>A0ACB8QMN9</accession>
<reference evidence="1" key="2">
    <citation type="journal article" date="2022" name="New Phytol.">
        <title>Evolutionary transition to the ectomycorrhizal habit in the genomes of a hyperdiverse lineage of mushroom-forming fungi.</title>
        <authorList>
            <person name="Looney B."/>
            <person name="Miyauchi S."/>
            <person name="Morin E."/>
            <person name="Drula E."/>
            <person name="Courty P.E."/>
            <person name="Kohler A."/>
            <person name="Kuo A."/>
            <person name="LaButti K."/>
            <person name="Pangilinan J."/>
            <person name="Lipzen A."/>
            <person name="Riley R."/>
            <person name="Andreopoulos W."/>
            <person name="He G."/>
            <person name="Johnson J."/>
            <person name="Nolan M."/>
            <person name="Tritt A."/>
            <person name="Barry K.W."/>
            <person name="Grigoriev I.V."/>
            <person name="Nagy L.G."/>
            <person name="Hibbett D."/>
            <person name="Henrissat B."/>
            <person name="Matheny P.B."/>
            <person name="Labbe J."/>
            <person name="Martin F.M."/>
        </authorList>
    </citation>
    <scope>NUCLEOTIDE SEQUENCE</scope>
    <source>
        <strain evidence="1">EC-137</strain>
    </source>
</reference>
<dbReference type="Proteomes" id="UP000814128">
    <property type="component" value="Unassembled WGS sequence"/>
</dbReference>
<sequence>MVLVGFPRTHGHGSATFAPPALDSSIALPEIFDWHFEHSPRHPFARYEDELEQIRTIYWSEVARSMHRAASWIAGRVSQDERDAALNGQPIVISILSSCDPLTYIAMEMGIMRAGFTVFMISTRNSPEAIAHLLFMTRTKLLLVDATITPPQEAVAKAMAFIGDASEKPSIYTMPKFEELYPPDAGNVSFERYLRVAFESNAPALIMHSSGSTSFPKPILYTHDTLLKLSWPPRNAIHFGEIDLCGKVISCHGLPMFHGMGLMHILFAATTGIELAVFKPSSHAITPNPQNVLESMKATSAKIVMAVPSVLEAWSRMPTALEYLRTMECVLFGGGPLVKEIGDFLVREGVPLHNEYGLTECGLVTTFIPANAPGTDWQYINVSPNCLPEFIPQGDGTFELVFVDHETHKIAVTNAEVNGRPAYATSDLVVPHPTNPRLWKIQGRKDDQIMLSTGEKTNPGPLEDILTRDPHVRAAVMFGRERFQNGVIIEPVPDFAFDPSDERKLEAFRNAIWCVYARMILVASPSKPFAYTLKMTPRKKAIVRDYEHEINALYDAVAETSQIEVDVPESWDRETALRFVREIVSKTMKEAVGDDENLFAHGLQAVWIRNSILRVLRRVSPPAAKALSPTFVYDNPTVRIAAAYLSALVQSPSESFQGPDLDARARELEGMLETYLDGLPERVHPRETIEAADEEVFFVTGTTGCLGANILAELLASPDVRKVYAFNRPAADASTTSLDRHRSIFAMRGLDVALLDGSKATLLEGDLSLPFFGLDERVYGDLHASVTHIIHNAWRINMNLPLASFEPLVRGTQNLAAFVLSSPRASAPHTLFISSIGVLSDSPCGGPLPEQALPSARTAASSGYSASKWLGERIVDLGLPHAAVVRLGQIAGDAAGNWTETEWFPALVRAGERVGCLPRIDGDISWITAPDCARALTALARADTAAHGWTFHVVNPRPTPFGAVLEPAADALTLPLVAYEEWLRRLEQLADADACSVQADGAANGLSGTVNGSNGPAKESSGSAHASNGTAAASNGAVITTAEADAIPALRLLPLYRAHLTRRGRGWEPPGVPTLDCAHALRAAPVLGAAHVIGAAETRAWIARWHACGFLRAGEEA</sequence>
<keyword evidence="2" id="KW-1185">Reference proteome</keyword>